<dbReference type="GeneID" id="85348991"/>
<sequence>MHTIRGKSLRTYSSPMAHLLFSNSLPSDSDKPIIQGLIANAEEALLDFDQQAATVRAKLAQYLDFHRSLLSPICRLPEDVLLEIFEHGCAESRRTVFDFNSMPWLLTRVCSNWRLLVRSSPTLWRFFRTVAKDYCRYKESRQLEIASEFLQLSGQCPLHISIESVDVPFLHLLISHGMRWQTASMPPVSEISRDIPATNFPLLRRVTIMDEPDGDLDDFFEVDIFQNAPLLTAATIYTEGESLFKFRALTHLTVLCLGDDWVDVVRQLKVVASTLTCCTLSFQALDDRRDVLRLPPLPDVTLPHLLSLTVREPLGSYPSERDYSKFLGHLTLPLLTSLAFHTVRHHHNVADAVVSLIRRSRCSLTSLAFNSREMAPILRLTSCLTHLTLNLRIIANGDFKCLMHGDSSSLVPKLEVVTLDVGAPFEYKTTGTETDSKRCRSPACSSISFSRVQEPLRDSENHR</sequence>
<organism evidence="1 2">
    <name type="scientific">Armillaria tabescens</name>
    <name type="common">Ringless honey mushroom</name>
    <name type="synonym">Agaricus tabescens</name>
    <dbReference type="NCBI Taxonomy" id="1929756"/>
    <lineage>
        <taxon>Eukaryota</taxon>
        <taxon>Fungi</taxon>
        <taxon>Dikarya</taxon>
        <taxon>Basidiomycota</taxon>
        <taxon>Agaricomycotina</taxon>
        <taxon>Agaricomycetes</taxon>
        <taxon>Agaricomycetidae</taxon>
        <taxon>Agaricales</taxon>
        <taxon>Marasmiineae</taxon>
        <taxon>Physalacriaceae</taxon>
        <taxon>Desarmillaria</taxon>
    </lineage>
</organism>
<dbReference type="Proteomes" id="UP001175211">
    <property type="component" value="Unassembled WGS sequence"/>
</dbReference>
<proteinExistence type="predicted"/>
<reference evidence="1" key="1">
    <citation type="submission" date="2023-06" db="EMBL/GenBank/DDBJ databases">
        <authorList>
            <consortium name="Lawrence Berkeley National Laboratory"/>
            <person name="Ahrendt S."/>
            <person name="Sahu N."/>
            <person name="Indic B."/>
            <person name="Wong-Bajracharya J."/>
            <person name="Merenyi Z."/>
            <person name="Ke H.-M."/>
            <person name="Monk M."/>
            <person name="Kocsube S."/>
            <person name="Drula E."/>
            <person name="Lipzen A."/>
            <person name="Balint B."/>
            <person name="Henrissat B."/>
            <person name="Andreopoulos B."/>
            <person name="Martin F.M."/>
            <person name="Harder C.B."/>
            <person name="Rigling D."/>
            <person name="Ford K.L."/>
            <person name="Foster G.D."/>
            <person name="Pangilinan J."/>
            <person name="Papanicolaou A."/>
            <person name="Barry K."/>
            <person name="LaButti K."/>
            <person name="Viragh M."/>
            <person name="Koriabine M."/>
            <person name="Yan M."/>
            <person name="Riley R."/>
            <person name="Champramary S."/>
            <person name="Plett K.L."/>
            <person name="Tsai I.J."/>
            <person name="Slot J."/>
            <person name="Sipos G."/>
            <person name="Plett J."/>
            <person name="Nagy L.G."/>
            <person name="Grigoriev I.V."/>
        </authorList>
    </citation>
    <scope>NUCLEOTIDE SEQUENCE</scope>
    <source>
        <strain evidence="1">CCBAS 213</strain>
    </source>
</reference>
<accession>A0AA39NES1</accession>
<keyword evidence="2" id="KW-1185">Reference proteome</keyword>
<gene>
    <name evidence="1" type="ORF">EV420DRAFT_1036490</name>
</gene>
<dbReference type="AlphaFoldDB" id="A0AA39NES1"/>
<dbReference type="EMBL" id="JAUEPS010000006">
    <property type="protein sequence ID" value="KAK0464311.1"/>
    <property type="molecule type" value="Genomic_DNA"/>
</dbReference>
<comment type="caution">
    <text evidence="1">The sequence shown here is derived from an EMBL/GenBank/DDBJ whole genome shotgun (WGS) entry which is preliminary data.</text>
</comment>
<dbReference type="RefSeq" id="XP_060335432.1">
    <property type="nucleotide sequence ID" value="XM_060465443.1"/>
</dbReference>
<protein>
    <recommendedName>
        <fullName evidence="3">F-box domain-containing protein</fullName>
    </recommendedName>
</protein>
<evidence type="ECO:0008006" key="3">
    <source>
        <dbReference type="Google" id="ProtNLM"/>
    </source>
</evidence>
<evidence type="ECO:0000313" key="2">
    <source>
        <dbReference type="Proteomes" id="UP001175211"/>
    </source>
</evidence>
<evidence type="ECO:0000313" key="1">
    <source>
        <dbReference type="EMBL" id="KAK0464311.1"/>
    </source>
</evidence>
<name>A0AA39NES1_ARMTA</name>